<evidence type="ECO:0000313" key="1">
    <source>
        <dbReference type="EMBL" id="MBB4103213.1"/>
    </source>
</evidence>
<comment type="caution">
    <text evidence="1">The sequence shown here is derived from an EMBL/GenBank/DDBJ whole genome shotgun (WGS) entry which is preliminary data.</text>
</comment>
<reference evidence="1 2" key="1">
    <citation type="submission" date="2020-08" db="EMBL/GenBank/DDBJ databases">
        <title>Genomic Encyclopedia of Type Strains, Phase IV (KMG-IV): sequencing the most valuable type-strain genomes for metagenomic binning, comparative biology and taxonomic classification.</title>
        <authorList>
            <person name="Goeker M."/>
        </authorList>
    </citation>
    <scope>NUCLEOTIDE SEQUENCE [LARGE SCALE GENOMIC DNA]</scope>
    <source>
        <strain evidence="1 2">DSM 26385</strain>
    </source>
</reference>
<organism evidence="1 2">
    <name type="scientific">Allorhizobium borbori</name>
    <dbReference type="NCBI Taxonomy" id="485907"/>
    <lineage>
        <taxon>Bacteria</taxon>
        <taxon>Pseudomonadati</taxon>
        <taxon>Pseudomonadota</taxon>
        <taxon>Alphaproteobacteria</taxon>
        <taxon>Hyphomicrobiales</taxon>
        <taxon>Rhizobiaceae</taxon>
        <taxon>Rhizobium/Agrobacterium group</taxon>
        <taxon>Allorhizobium</taxon>
    </lineage>
</organism>
<dbReference type="Proteomes" id="UP000584824">
    <property type="component" value="Unassembled WGS sequence"/>
</dbReference>
<gene>
    <name evidence="1" type="ORF">GGQ66_001770</name>
</gene>
<protein>
    <submittedName>
        <fullName evidence="1">Uncharacterized protein</fullName>
    </submittedName>
</protein>
<evidence type="ECO:0000313" key="2">
    <source>
        <dbReference type="Proteomes" id="UP000584824"/>
    </source>
</evidence>
<keyword evidence="2" id="KW-1185">Reference proteome</keyword>
<name>A0A7W6K126_9HYPH</name>
<accession>A0A7W6K126</accession>
<proteinExistence type="predicted"/>
<sequence>MNTPAIRYKNHRFPLVPHRQSANVMTVGAVNV</sequence>
<dbReference type="EMBL" id="JACIDU010000006">
    <property type="protein sequence ID" value="MBB4103213.1"/>
    <property type="molecule type" value="Genomic_DNA"/>
</dbReference>
<dbReference type="AlphaFoldDB" id="A0A7W6K126"/>